<dbReference type="EMBL" id="PYMB01000009">
    <property type="protein sequence ID" value="PSW10908.1"/>
    <property type="molecule type" value="Genomic_DNA"/>
</dbReference>
<dbReference type="GO" id="GO:0006629">
    <property type="term" value="P:lipid metabolic process"/>
    <property type="evidence" value="ECO:0007669"/>
    <property type="project" value="InterPro"/>
</dbReference>
<evidence type="ECO:0000313" key="2">
    <source>
        <dbReference type="EMBL" id="PSW10908.1"/>
    </source>
</evidence>
<dbReference type="Proteomes" id="UP000241346">
    <property type="component" value="Unassembled WGS sequence"/>
</dbReference>
<dbReference type="PANTHER" id="PTHR31571">
    <property type="entry name" value="ALTERED INHERITANCE OF MITOCHONDRIA PROTEIN 6"/>
    <property type="match status" value="1"/>
</dbReference>
<dbReference type="OrthoDB" id="9794455at2"/>
<evidence type="ECO:0000256" key="1">
    <source>
        <dbReference type="ARBA" id="ARBA00014286"/>
    </source>
</evidence>
<comment type="caution">
    <text evidence="2">The sequence shown here is derived from an EMBL/GenBank/DDBJ whole genome shotgun (WGS) entry which is preliminary data.</text>
</comment>
<dbReference type="GO" id="GO:0008081">
    <property type="term" value="F:phosphoric diester hydrolase activity"/>
    <property type="evidence" value="ECO:0007669"/>
    <property type="project" value="InterPro"/>
</dbReference>
<dbReference type="CDD" id="cd08577">
    <property type="entry name" value="PI-PLCc_GDPD_SF_unchar3"/>
    <property type="match status" value="1"/>
</dbReference>
<dbReference type="PANTHER" id="PTHR31571:SF1">
    <property type="entry name" value="ALTERED INHERITANCE OF MITOCHONDRIA PROTEIN 6"/>
    <property type="match status" value="1"/>
</dbReference>
<gene>
    <name evidence="2" type="ORF">C9J01_17970</name>
</gene>
<sequence>MVGVMAAVISLAACNSDSSDEGGKGLEVTPTVRSHSHNDYYRDEPFFGAVKLGFGSFEADVFYREGYDEVLVAHDEWETVFEWSFDDMYIQPLVQYVRDNEYRFYDNWSHSAVLLIDIKTQIDSEDSGYETWLAVEEVLSQYPDIFTTYENGVVKQGPVTAIISGHRPIEQMDAAPIRYSFVDGRLGDLGEITDPTLMPLISNNFSHFNQPQFGNFFGKGEWPQEALDELERIVTEAHANNQKIRFWATPEGNDYINNHIWSELVKADVDFINTDHQQDLHDWLLENDPHPSEPSVNWLDDPFWEPMYP</sequence>
<proteinExistence type="predicted"/>
<dbReference type="InterPro" id="IPR039559">
    <property type="entry name" value="AIM6_PI-PLC-like_dom"/>
</dbReference>
<name>A0A2T3NAZ1_9GAMM</name>
<evidence type="ECO:0000313" key="3">
    <source>
        <dbReference type="Proteomes" id="UP000241346"/>
    </source>
</evidence>
<dbReference type="InterPro" id="IPR051236">
    <property type="entry name" value="HAT_RTT109-like"/>
</dbReference>
<protein>
    <recommendedName>
        <fullName evidence="1">Altered inheritance of mitochondria protein 6</fullName>
    </recommendedName>
</protein>
<reference evidence="2 3" key="1">
    <citation type="submission" date="2018-03" db="EMBL/GenBank/DDBJ databases">
        <title>Whole genome sequencing of Histamine producing bacteria.</title>
        <authorList>
            <person name="Butler K."/>
        </authorList>
    </citation>
    <scope>NUCLEOTIDE SEQUENCE [LARGE SCALE GENOMIC DNA]</scope>
    <source>
        <strain evidence="2 3">DSM 19138</strain>
    </source>
</reference>
<dbReference type="InterPro" id="IPR017946">
    <property type="entry name" value="PLC-like_Pdiesterase_TIM-brl"/>
</dbReference>
<dbReference type="AlphaFoldDB" id="A0A2T3NAZ1"/>
<organism evidence="2 3">
    <name type="scientific">Photobacterium rosenbergii</name>
    <dbReference type="NCBI Taxonomy" id="294936"/>
    <lineage>
        <taxon>Bacteria</taxon>
        <taxon>Pseudomonadati</taxon>
        <taxon>Pseudomonadota</taxon>
        <taxon>Gammaproteobacteria</taxon>
        <taxon>Vibrionales</taxon>
        <taxon>Vibrionaceae</taxon>
        <taxon>Photobacterium</taxon>
    </lineage>
</organism>
<accession>A0A2T3NAZ1</accession>
<dbReference type="SUPFAM" id="SSF51695">
    <property type="entry name" value="PLC-like phosphodiesterases"/>
    <property type="match status" value="1"/>
</dbReference>